<keyword evidence="3" id="KW-1185">Reference proteome</keyword>
<accession>A0A2C6KG41</accession>
<evidence type="ECO:0000313" key="2">
    <source>
        <dbReference type="EMBL" id="PHJ15343.1"/>
    </source>
</evidence>
<dbReference type="InterPro" id="IPR036755">
    <property type="entry name" value="SRS_dom_sf"/>
</dbReference>
<dbReference type="AlphaFoldDB" id="A0A2C6KG41"/>
<sequence length="370" mass="38789">MVLAMGSCQVCPRGRPRSRRGGIARRVGRGMWLLACTGAMILLLSPVAYALRHESSIGLRAKGEAQPTEEVEAAECPASPDAAKTFTATLSELKPKVQLDCKGDTNEAVPALATGVVCPPGGTLAACTADSGGETTKPVSLAGMLGGGTGTVSWVKVEGVTGGTKYELNFPDRPLPLLDASFLTGCKPKSGSHECQLTVKVQARKSAATGQTVYCAYGAESNTAKPVVTMTAQNNKMTLVCGNQNAAVLPKDYKTDYCTDEKAATACKTEKYTSFLKDFQPAWWTADETAHSVTLTIPEEQFPDTAKTIRLGCEYTPKAGDQVKNSNTAPTVCTVDVVISAKESSASARTGAILPTVTLAAIVLAVSWVM</sequence>
<dbReference type="Gene3D" id="2.60.40.1320">
    <property type="entry name" value="SRS domain"/>
    <property type="match status" value="2"/>
</dbReference>
<reference evidence="2 3" key="1">
    <citation type="journal article" date="2017" name="Int. J. Parasitol.">
        <title>The genome of the protozoan parasite Cystoisospora suis and a reverse vaccinology approach to identify vaccine candidates.</title>
        <authorList>
            <person name="Palmieri N."/>
            <person name="Shrestha A."/>
            <person name="Ruttkowski B."/>
            <person name="Beck T."/>
            <person name="Vogl C."/>
            <person name="Tomley F."/>
            <person name="Blake D.P."/>
            <person name="Joachim A."/>
        </authorList>
    </citation>
    <scope>NUCLEOTIDE SEQUENCE [LARGE SCALE GENOMIC DNA]</scope>
    <source>
        <strain evidence="2 3">Wien I</strain>
    </source>
</reference>
<dbReference type="Pfam" id="PF04092">
    <property type="entry name" value="SAG"/>
    <property type="match status" value="2"/>
</dbReference>
<comment type="caution">
    <text evidence="2">The sequence shown here is derived from an EMBL/GenBank/DDBJ whole genome shotgun (WGS) entry which is preliminary data.</text>
</comment>
<dbReference type="VEuPathDB" id="ToxoDB:CSUI_010845"/>
<gene>
    <name evidence="2" type="ORF">CSUI_010845</name>
</gene>
<proteinExistence type="predicted"/>
<dbReference type="EMBL" id="MIGC01008536">
    <property type="protein sequence ID" value="PHJ15343.1"/>
    <property type="molecule type" value="Genomic_DNA"/>
</dbReference>
<feature type="domain" description="SRS" evidence="1">
    <location>
        <begin position="75"/>
        <end position="201"/>
    </location>
</feature>
<evidence type="ECO:0000313" key="3">
    <source>
        <dbReference type="Proteomes" id="UP000221165"/>
    </source>
</evidence>
<dbReference type="RefSeq" id="XP_067917077.1">
    <property type="nucleotide sequence ID" value="XM_068070946.1"/>
</dbReference>
<protein>
    <submittedName>
        <fullName evidence="2">Srs domain-containing protein</fullName>
    </submittedName>
</protein>
<dbReference type="PRINTS" id="PR01801">
    <property type="entry name" value="SURFCEANTIGN"/>
</dbReference>
<feature type="domain" description="SRS" evidence="1">
    <location>
        <begin position="211"/>
        <end position="338"/>
    </location>
</feature>
<dbReference type="Proteomes" id="UP000221165">
    <property type="component" value="Unassembled WGS sequence"/>
</dbReference>
<dbReference type="InterPro" id="IPR028352">
    <property type="entry name" value="Surface_antig_SAG1"/>
</dbReference>
<dbReference type="SUPFAM" id="SSF74877">
    <property type="entry name" value="Major surface antigen p30, SAG1"/>
    <property type="match status" value="2"/>
</dbReference>
<dbReference type="InterPro" id="IPR007226">
    <property type="entry name" value="SRS_dom"/>
</dbReference>
<name>A0A2C6KG41_9APIC</name>
<organism evidence="2 3">
    <name type="scientific">Cystoisospora suis</name>
    <dbReference type="NCBI Taxonomy" id="483139"/>
    <lineage>
        <taxon>Eukaryota</taxon>
        <taxon>Sar</taxon>
        <taxon>Alveolata</taxon>
        <taxon>Apicomplexa</taxon>
        <taxon>Conoidasida</taxon>
        <taxon>Coccidia</taxon>
        <taxon>Eucoccidiorida</taxon>
        <taxon>Eimeriorina</taxon>
        <taxon>Sarcocystidae</taxon>
        <taxon>Cystoisospora</taxon>
    </lineage>
</organism>
<evidence type="ECO:0000259" key="1">
    <source>
        <dbReference type="Pfam" id="PF04092"/>
    </source>
</evidence>
<dbReference type="GeneID" id="94434157"/>
<dbReference type="GO" id="GO:0016020">
    <property type="term" value="C:membrane"/>
    <property type="evidence" value="ECO:0007669"/>
    <property type="project" value="InterPro"/>
</dbReference>
<dbReference type="OrthoDB" id="333190at2759"/>